<gene>
    <name evidence="10 12" type="primary">hisH</name>
    <name evidence="12" type="ORF">JSY38_06695</name>
</gene>
<reference evidence="12 13" key="1">
    <citation type="submission" date="2021-02" db="EMBL/GenBank/DDBJ databases">
        <title>The genome of Marinomonas foliarum JZW.</title>
        <authorList>
            <person name="Sun M."/>
        </authorList>
    </citation>
    <scope>NUCLEOTIDE SEQUENCE [LARGE SCALE GENOMIC DNA]</scope>
    <source>
        <strain evidence="12 13">JZW</strain>
    </source>
</reference>
<keyword evidence="13" id="KW-1185">Reference proteome</keyword>
<proteinExistence type="inferred from homology"/>
<comment type="catalytic activity">
    <reaction evidence="8 10">
        <text>5-[(5-phospho-1-deoxy-D-ribulos-1-ylimino)methylamino]-1-(5-phospho-beta-D-ribosyl)imidazole-4-carboxamide + L-glutamine = D-erythro-1-(imidazol-4-yl)glycerol 3-phosphate + 5-amino-1-(5-phospho-beta-D-ribosyl)imidazole-4-carboxamide + L-glutamate + H(+)</text>
        <dbReference type="Rhea" id="RHEA:24793"/>
        <dbReference type="ChEBI" id="CHEBI:15378"/>
        <dbReference type="ChEBI" id="CHEBI:29985"/>
        <dbReference type="ChEBI" id="CHEBI:58278"/>
        <dbReference type="ChEBI" id="CHEBI:58359"/>
        <dbReference type="ChEBI" id="CHEBI:58475"/>
        <dbReference type="ChEBI" id="CHEBI:58525"/>
        <dbReference type="EC" id="4.3.2.10"/>
    </reaction>
</comment>
<feature type="domain" description="Glutamine amidotransferase" evidence="11">
    <location>
        <begin position="4"/>
        <end position="192"/>
    </location>
</feature>
<comment type="subunit">
    <text evidence="2 10">Heterodimer of HisH and HisF.</text>
</comment>
<evidence type="ECO:0000256" key="8">
    <source>
        <dbReference type="ARBA" id="ARBA00047838"/>
    </source>
</evidence>
<name>A0ABX7IS66_9GAMM</name>
<dbReference type="Pfam" id="PF00117">
    <property type="entry name" value="GATase"/>
    <property type="match status" value="1"/>
</dbReference>
<evidence type="ECO:0000256" key="7">
    <source>
        <dbReference type="ARBA" id="ARBA00023239"/>
    </source>
</evidence>
<comment type="catalytic activity">
    <reaction evidence="9 10">
        <text>L-glutamine + H2O = L-glutamate + NH4(+)</text>
        <dbReference type="Rhea" id="RHEA:15889"/>
        <dbReference type="ChEBI" id="CHEBI:15377"/>
        <dbReference type="ChEBI" id="CHEBI:28938"/>
        <dbReference type="ChEBI" id="CHEBI:29985"/>
        <dbReference type="ChEBI" id="CHEBI:58359"/>
        <dbReference type="EC" id="3.5.1.2"/>
    </reaction>
</comment>
<keyword evidence="4 10" id="KW-0378">Hydrolase</keyword>
<sequence>MICIVDYGVGNLGAINNMLKYLGVDAVISSDVSMIEAADKLILPGVGSFDYAINQLKRLGLFDVLDREVVVKCKPIIGICLGMQLMTKSSEEGNQAGFGWVDAEVKKFSFENLKVPHMGWNIVEHVNNPLILHGDERFYFVHSYYVECNDLNDVMYSTSYGKKFVSGFRKGNIIGVQFHPEKSHRFGMFLLQKFCEL</sequence>
<dbReference type="Proteomes" id="UP000644167">
    <property type="component" value="Chromosome"/>
</dbReference>
<dbReference type="PANTHER" id="PTHR42701:SF1">
    <property type="entry name" value="IMIDAZOLE GLYCEROL PHOSPHATE SYNTHASE SUBUNIT HISH"/>
    <property type="match status" value="1"/>
</dbReference>
<comment type="function">
    <text evidence="10">IGPS catalyzes the conversion of PRFAR and glutamine to IGP, AICAR and glutamate. The HisH subunit catalyzes the hydrolysis of glutamine to glutamate and ammonia as part of the synthesis of IGP and AICAR. The resulting ammonia molecule is channeled to the active site of HisF.</text>
</comment>
<keyword evidence="7 10" id="KW-0456">Lyase</keyword>
<comment type="pathway">
    <text evidence="1 10">Amino-acid biosynthesis; L-histidine biosynthesis; L-histidine from 5-phospho-alpha-D-ribose 1-diphosphate: step 5/9.</text>
</comment>
<evidence type="ECO:0000256" key="1">
    <source>
        <dbReference type="ARBA" id="ARBA00005091"/>
    </source>
</evidence>
<evidence type="ECO:0000256" key="3">
    <source>
        <dbReference type="ARBA" id="ARBA00022605"/>
    </source>
</evidence>
<evidence type="ECO:0000256" key="9">
    <source>
        <dbReference type="ARBA" id="ARBA00049534"/>
    </source>
</evidence>
<dbReference type="PROSITE" id="PS51273">
    <property type="entry name" value="GATASE_TYPE_1"/>
    <property type="match status" value="1"/>
</dbReference>
<dbReference type="SUPFAM" id="SSF52317">
    <property type="entry name" value="Class I glutamine amidotransferase-like"/>
    <property type="match status" value="1"/>
</dbReference>
<dbReference type="RefSeq" id="WP_205115960.1">
    <property type="nucleotide sequence ID" value="NZ_CP070273.1"/>
</dbReference>
<dbReference type="EMBL" id="CP070273">
    <property type="protein sequence ID" value="QRV25192.1"/>
    <property type="molecule type" value="Genomic_DNA"/>
</dbReference>
<evidence type="ECO:0000259" key="11">
    <source>
        <dbReference type="Pfam" id="PF00117"/>
    </source>
</evidence>
<feature type="active site" evidence="10">
    <location>
        <position position="179"/>
    </location>
</feature>
<evidence type="ECO:0000256" key="4">
    <source>
        <dbReference type="ARBA" id="ARBA00022801"/>
    </source>
</evidence>
<comment type="subcellular location">
    <subcellularLocation>
        <location evidence="10">Cytoplasm</location>
    </subcellularLocation>
</comment>
<dbReference type="EC" id="3.5.1.2" evidence="10"/>
<feature type="active site" description="Nucleophile" evidence="10">
    <location>
        <position position="80"/>
    </location>
</feature>
<dbReference type="PIRSF" id="PIRSF000495">
    <property type="entry name" value="Amidotransf_hisH"/>
    <property type="match status" value="1"/>
</dbReference>
<dbReference type="InterPro" id="IPR017926">
    <property type="entry name" value="GATASE"/>
</dbReference>
<evidence type="ECO:0000256" key="6">
    <source>
        <dbReference type="ARBA" id="ARBA00023102"/>
    </source>
</evidence>
<keyword evidence="3 10" id="KW-0028">Amino-acid biosynthesis</keyword>
<evidence type="ECO:0000256" key="5">
    <source>
        <dbReference type="ARBA" id="ARBA00022962"/>
    </source>
</evidence>
<dbReference type="Gene3D" id="3.40.50.880">
    <property type="match status" value="1"/>
</dbReference>
<evidence type="ECO:0000313" key="13">
    <source>
        <dbReference type="Proteomes" id="UP000644167"/>
    </source>
</evidence>
<dbReference type="InterPro" id="IPR010139">
    <property type="entry name" value="Imidazole-glycPsynth_HisH"/>
</dbReference>
<feature type="active site" evidence="10">
    <location>
        <position position="181"/>
    </location>
</feature>
<dbReference type="EC" id="4.3.2.10" evidence="10"/>
<organism evidence="12 13">
    <name type="scientific">Marinomonas foliarum</name>
    <dbReference type="NCBI Taxonomy" id="491950"/>
    <lineage>
        <taxon>Bacteria</taxon>
        <taxon>Pseudomonadati</taxon>
        <taxon>Pseudomonadota</taxon>
        <taxon>Gammaproteobacteria</taxon>
        <taxon>Oceanospirillales</taxon>
        <taxon>Oceanospirillaceae</taxon>
        <taxon>Marinomonas</taxon>
    </lineage>
</organism>
<dbReference type="InterPro" id="IPR029062">
    <property type="entry name" value="Class_I_gatase-like"/>
</dbReference>
<protein>
    <recommendedName>
        <fullName evidence="10">Imidazole glycerol phosphate synthase subunit HisH</fullName>
        <ecNumber evidence="10">4.3.2.10</ecNumber>
    </recommendedName>
    <alternativeName>
        <fullName evidence="10">IGP synthase glutaminase subunit</fullName>
        <ecNumber evidence="10">3.5.1.2</ecNumber>
    </alternativeName>
    <alternativeName>
        <fullName evidence="10">IGP synthase subunit HisH</fullName>
    </alternativeName>
    <alternativeName>
        <fullName evidence="10">ImGP synthase subunit HisH</fullName>
        <shortName evidence="10">IGPS subunit HisH</shortName>
    </alternativeName>
</protein>
<keyword evidence="5 10" id="KW-0315">Glutamine amidotransferase</keyword>
<keyword evidence="6 10" id="KW-0368">Histidine biosynthesis</keyword>
<evidence type="ECO:0000313" key="12">
    <source>
        <dbReference type="EMBL" id="QRV25192.1"/>
    </source>
</evidence>
<dbReference type="HAMAP" id="MF_00278">
    <property type="entry name" value="HisH"/>
    <property type="match status" value="1"/>
</dbReference>
<evidence type="ECO:0000256" key="2">
    <source>
        <dbReference type="ARBA" id="ARBA00011152"/>
    </source>
</evidence>
<keyword evidence="10" id="KW-0963">Cytoplasm</keyword>
<accession>A0ABX7IS66</accession>
<dbReference type="NCBIfam" id="TIGR01855">
    <property type="entry name" value="IMP_synth_hisH"/>
    <property type="match status" value="1"/>
</dbReference>
<dbReference type="CDD" id="cd01748">
    <property type="entry name" value="GATase1_IGP_Synthase"/>
    <property type="match status" value="1"/>
</dbReference>
<dbReference type="PANTHER" id="PTHR42701">
    <property type="entry name" value="IMIDAZOLE GLYCEROL PHOSPHATE SYNTHASE SUBUNIT HISH"/>
    <property type="match status" value="1"/>
</dbReference>
<evidence type="ECO:0000256" key="10">
    <source>
        <dbReference type="HAMAP-Rule" id="MF_00278"/>
    </source>
</evidence>